<sequence>MNNPIQWTEPFSDHFSNGMVYRQFAVGSTLYAVGFEQVMTMDDLTRKGVNIRNAHPTFCFPASGVWGVIFDEIDPTEMDFKGFQHVQHPGLSSSQVLWSVASIIYDHYTVCNAGAYVFSAADDHQHLRTTDLTDIYCKVLGLNGKRKSRLFEDGFPGWNAYCDVPTGGRGYVVTTQSY</sequence>
<dbReference type="EMBL" id="JBBBOO010000004">
    <property type="protein sequence ID" value="MEI7063386.1"/>
    <property type="molecule type" value="Genomic_DNA"/>
</dbReference>
<protein>
    <submittedName>
        <fullName evidence="1">Uncharacterized protein</fullName>
    </submittedName>
</protein>
<gene>
    <name evidence="1" type="ORF">WCU84_06875</name>
</gene>
<evidence type="ECO:0000313" key="2">
    <source>
        <dbReference type="Proteomes" id="UP001359469"/>
    </source>
</evidence>
<evidence type="ECO:0000313" key="1">
    <source>
        <dbReference type="EMBL" id="MEI7063386.1"/>
    </source>
</evidence>
<proteinExistence type="predicted"/>
<organism evidence="1 2">
    <name type="scientific">Dickeya chrysanthemi</name>
    <name type="common">Pectobacterium chrysanthemi</name>
    <name type="synonym">Erwinia chrysanthemi</name>
    <dbReference type="NCBI Taxonomy" id="556"/>
    <lineage>
        <taxon>Bacteria</taxon>
        <taxon>Pseudomonadati</taxon>
        <taxon>Pseudomonadota</taxon>
        <taxon>Gammaproteobacteria</taxon>
        <taxon>Enterobacterales</taxon>
        <taxon>Pectobacteriaceae</taxon>
        <taxon>Dickeya</taxon>
    </lineage>
</organism>
<name>A0ABU8JIW0_DICCH</name>
<comment type="caution">
    <text evidence="1">The sequence shown here is derived from an EMBL/GenBank/DDBJ whole genome shotgun (WGS) entry which is preliminary data.</text>
</comment>
<keyword evidence="2" id="KW-1185">Reference proteome</keyword>
<accession>A0ABU8JIW0</accession>
<reference evidence="1 2" key="1">
    <citation type="submission" date="2024-03" db="EMBL/GenBank/DDBJ databases">
        <title>Analysis of soft rot Pectobacteriaceae population diversity in US potato growing regions between 2016 and 2022.</title>
        <authorList>
            <person name="Ma X."/>
            <person name="Zhang X."/>
            <person name="Stodghill P."/>
            <person name="Rioux R."/>
            <person name="Babler B."/>
            <person name="Shrestha S."/>
            <person name="Babler B."/>
            <person name="Rivedal H."/>
            <person name="Frost K."/>
            <person name="Hao J."/>
            <person name="Secor G."/>
            <person name="Swingle B."/>
        </authorList>
    </citation>
    <scope>NUCLEOTIDE SEQUENCE [LARGE SCALE GENOMIC DNA]</scope>
    <source>
        <strain evidence="1 2">SR64</strain>
    </source>
</reference>
<dbReference type="Proteomes" id="UP001359469">
    <property type="component" value="Unassembled WGS sequence"/>
</dbReference>
<dbReference type="RefSeq" id="WP_162531371.1">
    <property type="nucleotide sequence ID" value="NZ_JAFCAF010000001.1"/>
</dbReference>